<evidence type="ECO:0000259" key="8">
    <source>
        <dbReference type="PROSITE" id="PS50893"/>
    </source>
</evidence>
<dbReference type="Pfam" id="PF00005">
    <property type="entry name" value="ABC_tran"/>
    <property type="match status" value="1"/>
</dbReference>
<dbReference type="InterPro" id="IPR003593">
    <property type="entry name" value="AAA+_ATPase"/>
</dbReference>
<feature type="compositionally biased region" description="Low complexity" evidence="7">
    <location>
        <begin position="983"/>
        <end position="1031"/>
    </location>
</feature>
<dbReference type="GO" id="GO:0016887">
    <property type="term" value="F:ATP hydrolysis activity"/>
    <property type="evidence" value="ECO:0007669"/>
    <property type="project" value="InterPro"/>
</dbReference>
<feature type="compositionally biased region" description="Polar residues" evidence="7">
    <location>
        <begin position="879"/>
        <end position="892"/>
    </location>
</feature>
<keyword evidence="2" id="KW-0812">Transmembrane</keyword>
<dbReference type="SUPFAM" id="SSF50156">
    <property type="entry name" value="PDZ domain-like"/>
    <property type="match status" value="1"/>
</dbReference>
<dbReference type="InterPro" id="IPR017871">
    <property type="entry name" value="ABC_transporter-like_CS"/>
</dbReference>
<dbReference type="InterPro" id="IPR036640">
    <property type="entry name" value="ABC1_TM_sf"/>
</dbReference>
<keyword evidence="6" id="KW-0472">Membrane</keyword>
<dbReference type="SUPFAM" id="SSF52540">
    <property type="entry name" value="P-loop containing nucleoside triphosphate hydrolases"/>
    <property type="match status" value="1"/>
</dbReference>
<name>A0A813GZ43_POLGL</name>
<dbReference type="InterPro" id="IPR003439">
    <property type="entry name" value="ABC_transporter-like_ATP-bd"/>
</dbReference>
<dbReference type="InterPro" id="IPR036034">
    <property type="entry name" value="PDZ_sf"/>
</dbReference>
<dbReference type="OrthoDB" id="6500128at2759"/>
<evidence type="ECO:0000256" key="3">
    <source>
        <dbReference type="ARBA" id="ARBA00022741"/>
    </source>
</evidence>
<dbReference type="SUPFAM" id="SSF90123">
    <property type="entry name" value="ABC transporter transmembrane region"/>
    <property type="match status" value="1"/>
</dbReference>
<keyword evidence="3" id="KW-0547">Nucleotide-binding</keyword>
<dbReference type="Gene3D" id="3.40.50.300">
    <property type="entry name" value="P-loop containing nucleotide triphosphate hydrolases"/>
    <property type="match status" value="1"/>
</dbReference>
<organism evidence="10 11">
    <name type="scientific">Polarella glacialis</name>
    <name type="common">Dinoflagellate</name>
    <dbReference type="NCBI Taxonomy" id="89957"/>
    <lineage>
        <taxon>Eukaryota</taxon>
        <taxon>Sar</taxon>
        <taxon>Alveolata</taxon>
        <taxon>Dinophyceae</taxon>
        <taxon>Suessiales</taxon>
        <taxon>Suessiaceae</taxon>
        <taxon>Polarella</taxon>
    </lineage>
</organism>
<dbReference type="InterPro" id="IPR011527">
    <property type="entry name" value="ABC1_TM_dom"/>
</dbReference>
<evidence type="ECO:0000256" key="7">
    <source>
        <dbReference type="SAM" id="MobiDB-lite"/>
    </source>
</evidence>
<feature type="region of interest" description="Disordered" evidence="7">
    <location>
        <begin position="964"/>
        <end position="1032"/>
    </location>
</feature>
<keyword evidence="11" id="KW-1185">Reference proteome</keyword>
<comment type="subcellular location">
    <subcellularLocation>
        <location evidence="1">Membrane</location>
        <topology evidence="1">Multi-pass membrane protein</topology>
    </subcellularLocation>
</comment>
<evidence type="ECO:0000256" key="6">
    <source>
        <dbReference type="ARBA" id="ARBA00023136"/>
    </source>
</evidence>
<evidence type="ECO:0000256" key="1">
    <source>
        <dbReference type="ARBA" id="ARBA00004141"/>
    </source>
</evidence>
<evidence type="ECO:0000256" key="4">
    <source>
        <dbReference type="ARBA" id="ARBA00022840"/>
    </source>
</evidence>
<evidence type="ECO:0000259" key="9">
    <source>
        <dbReference type="PROSITE" id="PS50929"/>
    </source>
</evidence>
<evidence type="ECO:0000256" key="5">
    <source>
        <dbReference type="ARBA" id="ARBA00022989"/>
    </source>
</evidence>
<dbReference type="PROSITE" id="PS50929">
    <property type="entry name" value="ABC_TM1F"/>
    <property type="match status" value="1"/>
</dbReference>
<dbReference type="InterPro" id="IPR027417">
    <property type="entry name" value="P-loop_NTPase"/>
</dbReference>
<dbReference type="InterPro" id="IPR039421">
    <property type="entry name" value="Type_1_exporter"/>
</dbReference>
<dbReference type="Gene3D" id="1.20.1560.10">
    <property type="entry name" value="ABC transporter type 1, transmembrane domain"/>
    <property type="match status" value="1"/>
</dbReference>
<feature type="region of interest" description="Disordered" evidence="7">
    <location>
        <begin position="866"/>
        <end position="917"/>
    </location>
</feature>
<dbReference type="SMART" id="SM00382">
    <property type="entry name" value="AAA"/>
    <property type="match status" value="1"/>
</dbReference>
<proteinExistence type="predicted"/>
<keyword evidence="5" id="KW-1133">Transmembrane helix</keyword>
<feature type="domain" description="ABC transmembrane type-1" evidence="9">
    <location>
        <begin position="1118"/>
        <end position="1412"/>
    </location>
</feature>
<dbReference type="Pfam" id="PF00664">
    <property type="entry name" value="ABC_membrane"/>
    <property type="match status" value="1"/>
</dbReference>
<accession>A0A813GZ43</accession>
<dbReference type="PANTHER" id="PTHR43394">
    <property type="entry name" value="ATP-DEPENDENT PERMEASE MDL1, MITOCHONDRIAL"/>
    <property type="match status" value="1"/>
</dbReference>
<dbReference type="Gene3D" id="2.30.42.10">
    <property type="match status" value="1"/>
</dbReference>
<reference evidence="10" key="1">
    <citation type="submission" date="2021-02" db="EMBL/GenBank/DDBJ databases">
        <authorList>
            <person name="Dougan E. K."/>
            <person name="Rhodes N."/>
            <person name="Thang M."/>
            <person name="Chan C."/>
        </authorList>
    </citation>
    <scope>NUCLEOTIDE SEQUENCE</scope>
</reference>
<dbReference type="Proteomes" id="UP000654075">
    <property type="component" value="Unassembled WGS sequence"/>
</dbReference>
<evidence type="ECO:0000256" key="2">
    <source>
        <dbReference type="ARBA" id="ARBA00022692"/>
    </source>
</evidence>
<dbReference type="GO" id="GO:0005524">
    <property type="term" value="F:ATP binding"/>
    <property type="evidence" value="ECO:0007669"/>
    <property type="project" value="UniProtKB-KW"/>
</dbReference>
<dbReference type="EMBL" id="CAJNNV010029911">
    <property type="protein sequence ID" value="CAE8630582.1"/>
    <property type="molecule type" value="Genomic_DNA"/>
</dbReference>
<gene>
    <name evidence="10" type="ORF">PGLA1383_LOCUS46851</name>
</gene>
<evidence type="ECO:0000313" key="10">
    <source>
        <dbReference type="EMBL" id="CAE8630582.1"/>
    </source>
</evidence>
<dbReference type="PROSITE" id="PS00211">
    <property type="entry name" value="ABC_TRANSPORTER_1"/>
    <property type="match status" value="1"/>
</dbReference>
<dbReference type="PANTHER" id="PTHR43394:SF1">
    <property type="entry name" value="ATP-BINDING CASSETTE SUB-FAMILY B MEMBER 10, MITOCHONDRIAL"/>
    <property type="match status" value="1"/>
</dbReference>
<feature type="region of interest" description="Disordered" evidence="7">
    <location>
        <begin position="423"/>
        <end position="451"/>
    </location>
</feature>
<dbReference type="PROSITE" id="PS50893">
    <property type="entry name" value="ABC_TRANSPORTER_2"/>
    <property type="match status" value="1"/>
</dbReference>
<keyword evidence="4" id="KW-0067">ATP-binding</keyword>
<dbReference type="GO" id="GO:0016020">
    <property type="term" value="C:membrane"/>
    <property type="evidence" value="ECO:0007669"/>
    <property type="project" value="UniProtKB-SubCell"/>
</dbReference>
<protein>
    <submittedName>
        <fullName evidence="10">Uncharacterized protein</fullName>
    </submittedName>
</protein>
<dbReference type="GO" id="GO:0015421">
    <property type="term" value="F:ABC-type oligopeptide transporter activity"/>
    <property type="evidence" value="ECO:0007669"/>
    <property type="project" value="TreeGrafter"/>
</dbReference>
<feature type="domain" description="ABC transporter" evidence="8">
    <location>
        <begin position="1451"/>
        <end position="1708"/>
    </location>
</feature>
<comment type="caution">
    <text evidence="10">The sequence shown here is derived from an EMBL/GenBank/DDBJ whole genome shotgun (WGS) entry which is preliminary data.</text>
</comment>
<evidence type="ECO:0000313" key="11">
    <source>
        <dbReference type="Proteomes" id="UP000654075"/>
    </source>
</evidence>
<sequence>MRVIAKDGKNKYGLNFNLLSMKSRDRADHLPESSKLLHTFLTWHVELLSGNRKAAQLLYDVLLDSDSLEARAFKCHAISESGATLLAKEFLVRHPGNFPILDTDYDGHALVTKKLKKTAVNLKESLYSVMSPSPLVESPEKAWETLKQELARSSRHVPWTPEYSLAATIVQQLLSTDTQHVVLYKETDPGWDVELKWTGHVCDNTNNNKNNNNNNNKFIVGKVQPGGPAAQAGVSPGCQLVRLNDINLKDWCPRPHGGRAQSLMSVARNGSAGSSQSLLPIRACFRETSLDLCTGQFRLVCQDDVDVPVVAIFPPAAAAVAGQQEAVAHNNKSTCDSDAASRLRSADFIVNKAACCFHDDVEGDFSDCSYKGQGVCFCGVDQLFSSLVDELKRNLGIKFSRAQDRRIGAMKMQLLNKHRKVFQNAQQRRKAESKDKAAGGSSRQTRASPEEADIERVCEMIVEKCSEDRTEELDAEERRILQIAEHLAAKLDEEKRRKTKAHDPQAAWLGDRLNDSYVALRGTAEGLSPHQMDQIRQRELSSKGLAGDMGRAVAEDVEAQVGQAAKKLGLAAIAELLAVRTPQQGLTVHERLEEAVRKACLGEGVQQPARLKPRRGQEVLGRKRPVVEPQYRKWGAAMEQLRPRPRALEQLRRAATPAALILLLVAIDAVRRQRASAKSLLGWLARLLAQVQAARILPVWPPPPQQLLRQGGAAAAIGVLLLAIWGYSTSSGGDDGWEQDGVSEWVAQERRQRQAKLRDLLAQLPLDRLCDVVPGLRSLLSSGLVGTETAAKEASSEAAGAEVSSFALTAEDVADAAEELAKADCCAEDAWEGFAVAAALTACELERASANAAAAVTASLAPATEGIAHNKAPEETLDEVTTTQSAETQQMLPATDPATASSTSTSKTSSKPGTPMATNEVMSAAAGEAECDVLQQPIQQACELERASANAAAAVTASLAPAAEGIAHSKTPEEATSAETLDEATTTQSAETQQMLPATDPATASSASTSPATRTTTAAAAAKTTTKPATRMASAEIMSAAAGEAECDALQQRIQQAEELGKTVLSRCPHRGLARRILSLYEPPLYSASEVVRQRRAAQWRCVARLLWRFKSTLPFMVLSSLLSMVLGAFSAMRLHYTAAVINIAKDAATSSAGGLPRGRGGVGETIGAMVVSEVIVQLAEFARARMALRGKAKVIQELKVALFAALLRQDLDYLEQCDLWQLRSLIGSCGTTVGQVVDFPATMVEASCRLAAAALALSRQNGRLAAFLTVLLPLRFLLGELLGRLGEWLENQSCLPDFRGQINSCWSALVRPASLRTMRAFAREPIETATFKRFLTVHDRLQERGQMIYRLQQPARALLEHGSEIAALWYGSRLALRGEMDFGELSSALLVAQSAFDGARFAHAAASSVSAHALGPLAQMAALLARRPRIGIDEPPLSAMPDPKAVKWSIKFQDVYFAYPGRQGAWVLQGLSFEASAGEFLGVLGTTGAGKSTILHLLLRFYEPSRGRIFLDGRDICEYNPLWLRQHIGFVSQELVLCKRTVRENLLYGCTPITSGGSSTSRSACLKEPSDDEARAALRLAQCEDTFFNQKTFPNLWHTDVGDSGSDLSGGERQRLAVARALLKRPRLLLLDEATSALDELSQARLQEGIEELRRTEGLTVVCVAHRLSNLANADRLLVLADGRAAEQGTPTELLARPGGVFAEFARAHQASLPGTS</sequence>
<feature type="compositionally biased region" description="Low complexity" evidence="7">
    <location>
        <begin position="893"/>
        <end position="915"/>
    </location>
</feature>